<evidence type="ECO:0000256" key="1">
    <source>
        <dbReference type="ARBA" id="ARBA00009884"/>
    </source>
</evidence>
<dbReference type="WBParaSite" id="ASIM_0000621301-mRNA-1">
    <property type="protein sequence ID" value="ASIM_0000621301-mRNA-1"/>
    <property type="gene ID" value="ASIM_0000621301"/>
</dbReference>
<proteinExistence type="inferred from homology"/>
<dbReference type="AlphaFoldDB" id="A0A0M3JF14"/>
<dbReference type="GO" id="GO:0016192">
    <property type="term" value="P:vesicle-mediated transport"/>
    <property type="evidence" value="ECO:0007669"/>
    <property type="project" value="InterPro"/>
</dbReference>
<dbReference type="InterPro" id="IPR036045">
    <property type="entry name" value="Sec1-like_sf"/>
</dbReference>
<dbReference type="Pfam" id="PF00995">
    <property type="entry name" value="Sec1"/>
    <property type="match status" value="1"/>
</dbReference>
<reference evidence="2" key="1">
    <citation type="submission" date="2017-02" db="UniProtKB">
        <authorList>
            <consortium name="WormBaseParasite"/>
        </authorList>
    </citation>
    <scope>IDENTIFICATION</scope>
</reference>
<dbReference type="InterPro" id="IPR043154">
    <property type="entry name" value="Sec-1-like_dom1"/>
</dbReference>
<protein>
    <submittedName>
        <fullName evidence="2">Resolvase/invertase-type recombinase catalytic domain-containing protein</fullName>
    </submittedName>
</protein>
<dbReference type="SUPFAM" id="SSF56815">
    <property type="entry name" value="Sec1/munc18-like (SM) proteins"/>
    <property type="match status" value="1"/>
</dbReference>
<name>A0A0M3JF14_ANISI</name>
<dbReference type="Gene3D" id="3.40.50.2060">
    <property type="match status" value="1"/>
</dbReference>
<sequence length="82" mass="9361">LNEVIRPLRRSDKSGGWNVLVVDRLAMRMLSACCKMHDIMDEGITIVEDINKRREPLTVCAFPHFLSAVSFIGQLKATLNRY</sequence>
<dbReference type="InterPro" id="IPR001619">
    <property type="entry name" value="Sec1-like"/>
</dbReference>
<accession>A0A0M3JF14</accession>
<comment type="similarity">
    <text evidence="1">Belongs to the STXBP/unc-18/SEC1 family.</text>
</comment>
<evidence type="ECO:0000313" key="2">
    <source>
        <dbReference type="WBParaSite" id="ASIM_0000621301-mRNA-1"/>
    </source>
</evidence>
<organism evidence="2">
    <name type="scientific">Anisakis simplex</name>
    <name type="common">Herring worm</name>
    <dbReference type="NCBI Taxonomy" id="6269"/>
    <lineage>
        <taxon>Eukaryota</taxon>
        <taxon>Metazoa</taxon>
        <taxon>Ecdysozoa</taxon>
        <taxon>Nematoda</taxon>
        <taxon>Chromadorea</taxon>
        <taxon>Rhabditida</taxon>
        <taxon>Spirurina</taxon>
        <taxon>Ascaridomorpha</taxon>
        <taxon>Ascaridoidea</taxon>
        <taxon>Anisakidae</taxon>
        <taxon>Anisakis</taxon>
        <taxon>Anisakis simplex complex</taxon>
    </lineage>
</organism>